<dbReference type="InterPro" id="IPR036020">
    <property type="entry name" value="WW_dom_sf"/>
</dbReference>
<dbReference type="PROSITE" id="PS01159">
    <property type="entry name" value="WW_DOMAIN_1"/>
    <property type="match status" value="1"/>
</dbReference>
<dbReference type="PROSITE" id="PS50020">
    <property type="entry name" value="WW_DOMAIN_2"/>
    <property type="match status" value="1"/>
</dbReference>
<dbReference type="RefSeq" id="XP_022083646.1">
    <property type="nucleotide sequence ID" value="XM_022227954.1"/>
</dbReference>
<dbReference type="KEGG" id="aplc:110975445"/>
<evidence type="ECO:0000313" key="3">
    <source>
        <dbReference type="Proteomes" id="UP000694845"/>
    </source>
</evidence>
<feature type="region of interest" description="Disordered" evidence="1">
    <location>
        <begin position="1"/>
        <end position="28"/>
    </location>
</feature>
<dbReference type="GeneID" id="110975445"/>
<keyword evidence="3" id="KW-1185">Reference proteome</keyword>
<reference evidence="4" key="1">
    <citation type="submission" date="2025-08" db="UniProtKB">
        <authorList>
            <consortium name="RefSeq"/>
        </authorList>
    </citation>
    <scope>IDENTIFICATION</scope>
</reference>
<dbReference type="Proteomes" id="UP000694845">
    <property type="component" value="Unplaced"/>
</dbReference>
<organism evidence="3 4">
    <name type="scientific">Acanthaster planci</name>
    <name type="common">Crown-of-thorns starfish</name>
    <dbReference type="NCBI Taxonomy" id="133434"/>
    <lineage>
        <taxon>Eukaryota</taxon>
        <taxon>Metazoa</taxon>
        <taxon>Echinodermata</taxon>
        <taxon>Eleutherozoa</taxon>
        <taxon>Asterozoa</taxon>
        <taxon>Asteroidea</taxon>
        <taxon>Valvatacea</taxon>
        <taxon>Valvatida</taxon>
        <taxon>Acanthasteridae</taxon>
        <taxon>Acanthaster</taxon>
    </lineage>
</organism>
<gene>
    <name evidence="4" type="primary">LOC110975445</name>
</gene>
<evidence type="ECO:0000256" key="1">
    <source>
        <dbReference type="SAM" id="MobiDB-lite"/>
    </source>
</evidence>
<proteinExistence type="predicted"/>
<dbReference type="OMA" id="RECFSAT"/>
<dbReference type="CDD" id="cd00201">
    <property type="entry name" value="WW"/>
    <property type="match status" value="1"/>
</dbReference>
<feature type="region of interest" description="Disordered" evidence="1">
    <location>
        <begin position="91"/>
        <end position="119"/>
    </location>
</feature>
<dbReference type="AlphaFoldDB" id="A0A8B7XUR4"/>
<feature type="compositionally biased region" description="Polar residues" evidence="1">
    <location>
        <begin position="8"/>
        <end position="19"/>
    </location>
</feature>
<sequence>MAAPSGFCQPTTSPPSGAENTLPDGASKLTHGQVVRGWRECFSATENRSYFFNIYSRESRWTLPSTPPVQNEENRNSGPELDVLEAAAAELSGNPSPDYSRPPYIKGKGSTGAKRVSEEVDTNVDIKKRKFAPDPEQQENDNNAVKFHIGETSSRITRGRREKSKTLTGLILTKLITDEMFRLVNRAQEQLGCEGCEEGWPSLFEHACTFYGVCPESRIHEYIGEFLEEAWRSVDTNRVRPIFHATISLLGAAEFTGQEMDMISTLNTFVQDIVNEWKNKPDQIVDFFLDRGFNNTTEIIQYAVDIVED</sequence>
<dbReference type="SUPFAM" id="SSF51045">
    <property type="entry name" value="WW domain"/>
    <property type="match status" value="1"/>
</dbReference>
<evidence type="ECO:0000259" key="2">
    <source>
        <dbReference type="PROSITE" id="PS50020"/>
    </source>
</evidence>
<dbReference type="OrthoDB" id="10156919at2759"/>
<evidence type="ECO:0000313" key="4">
    <source>
        <dbReference type="RefSeq" id="XP_022083646.1"/>
    </source>
</evidence>
<accession>A0A8B7XUR4</accession>
<dbReference type="InterPro" id="IPR001202">
    <property type="entry name" value="WW_dom"/>
</dbReference>
<protein>
    <submittedName>
        <fullName evidence="4">Uncharacterized protein LOC110975445</fullName>
    </submittedName>
</protein>
<feature type="domain" description="WW" evidence="2">
    <location>
        <begin position="32"/>
        <end position="66"/>
    </location>
</feature>
<dbReference type="Gene3D" id="2.20.70.10">
    <property type="match status" value="1"/>
</dbReference>
<name>A0A8B7XUR4_ACAPL</name>